<gene>
    <name evidence="3" type="ORF">SAMN05216410_2553</name>
</gene>
<evidence type="ECO:0000256" key="2">
    <source>
        <dbReference type="SAM" id="Phobius"/>
    </source>
</evidence>
<proteinExistence type="predicted"/>
<name>A0A1G6QKA3_9MICO</name>
<keyword evidence="4" id="KW-1185">Reference proteome</keyword>
<keyword evidence="2" id="KW-1133">Transmembrane helix</keyword>
<dbReference type="RefSeq" id="WP_093183709.1">
    <property type="nucleotide sequence ID" value="NZ_FMYH01000004.1"/>
</dbReference>
<dbReference type="STRING" id="1814289.SAMN05216410_2553"/>
<accession>A0A1G6QKA3</accession>
<evidence type="ECO:0000313" key="3">
    <source>
        <dbReference type="EMBL" id="SDC92137.1"/>
    </source>
</evidence>
<feature type="compositionally biased region" description="Gly residues" evidence="1">
    <location>
        <begin position="102"/>
        <end position="124"/>
    </location>
</feature>
<sequence length="132" mass="12759">MTITTLVFADPGVAAALHLADDATPEPVSTTEPSGVPTMRPDLEVSDVSPGLGGFLAIFVVAVAAIFLMLSMTKKLRKVNHRAGVETTASATFGDGTETSGGSVGSGGSGSGGSGSGGADGSGGTHPVADGV</sequence>
<evidence type="ECO:0000256" key="1">
    <source>
        <dbReference type="SAM" id="MobiDB-lite"/>
    </source>
</evidence>
<dbReference type="AlphaFoldDB" id="A0A1G6QKA3"/>
<feature type="region of interest" description="Disordered" evidence="1">
    <location>
        <begin position="80"/>
        <end position="132"/>
    </location>
</feature>
<evidence type="ECO:0000313" key="4">
    <source>
        <dbReference type="Proteomes" id="UP000199039"/>
    </source>
</evidence>
<reference evidence="3 4" key="1">
    <citation type="submission" date="2016-09" db="EMBL/GenBank/DDBJ databases">
        <authorList>
            <person name="Capua I."/>
            <person name="De Benedictis P."/>
            <person name="Joannis T."/>
            <person name="Lombin L.H."/>
            <person name="Cattoli G."/>
        </authorList>
    </citation>
    <scope>NUCLEOTIDE SEQUENCE [LARGE SCALE GENOMIC DNA]</scope>
    <source>
        <strain evidence="3 4">ISLP-3</strain>
    </source>
</reference>
<keyword evidence="2" id="KW-0812">Transmembrane</keyword>
<keyword evidence="2" id="KW-0472">Membrane</keyword>
<dbReference type="Proteomes" id="UP000199039">
    <property type="component" value="Unassembled WGS sequence"/>
</dbReference>
<protein>
    <submittedName>
        <fullName evidence="3">Uncharacterized protein</fullName>
    </submittedName>
</protein>
<organism evidence="3 4">
    <name type="scientific">Sanguibacter gelidistatuariae</name>
    <dbReference type="NCBI Taxonomy" id="1814289"/>
    <lineage>
        <taxon>Bacteria</taxon>
        <taxon>Bacillati</taxon>
        <taxon>Actinomycetota</taxon>
        <taxon>Actinomycetes</taxon>
        <taxon>Micrococcales</taxon>
        <taxon>Sanguibacteraceae</taxon>
        <taxon>Sanguibacter</taxon>
    </lineage>
</organism>
<feature type="transmembrane region" description="Helical" evidence="2">
    <location>
        <begin position="52"/>
        <end position="72"/>
    </location>
</feature>
<dbReference type="EMBL" id="FMYH01000004">
    <property type="protein sequence ID" value="SDC92137.1"/>
    <property type="molecule type" value="Genomic_DNA"/>
</dbReference>
<dbReference type="OrthoDB" id="5149665at2"/>